<accession>A0ACC2L503</accession>
<name>A0ACC2L503_PERAE</name>
<protein>
    <submittedName>
        <fullName evidence="1">Uncharacterized protein</fullName>
    </submittedName>
</protein>
<comment type="caution">
    <text evidence="1">The sequence shown here is derived from an EMBL/GenBank/DDBJ whole genome shotgun (WGS) entry which is preliminary data.</text>
</comment>
<reference evidence="1 2" key="1">
    <citation type="journal article" date="2022" name="Hortic Res">
        <title>A haplotype resolved chromosomal level avocado genome allows analysis of novel avocado genes.</title>
        <authorList>
            <person name="Nath O."/>
            <person name="Fletcher S.J."/>
            <person name="Hayward A."/>
            <person name="Shaw L.M."/>
            <person name="Masouleh A.K."/>
            <person name="Furtado A."/>
            <person name="Henry R.J."/>
            <person name="Mitter N."/>
        </authorList>
    </citation>
    <scope>NUCLEOTIDE SEQUENCE [LARGE SCALE GENOMIC DNA]</scope>
    <source>
        <strain evidence="2">cv. Hass</strain>
    </source>
</reference>
<evidence type="ECO:0000313" key="2">
    <source>
        <dbReference type="Proteomes" id="UP001234297"/>
    </source>
</evidence>
<sequence length="175" mass="19972">MFGTIRCNHSSILSISSSHRHLKDLGLRASAPHPPLASRFFVRMQRPALQGQGGGQVTPSFMLSLKKDRLVKEYFYPDNMPSAEKLELEPEGVAVEFKMSESDCGSSRVQVAQLTAKIKHLSSVLHKKDKHSRRGLQAMVQRRKKLLKYLRRTDWESYCFVISKLGLKDNPDYKK</sequence>
<dbReference type="EMBL" id="CM056814">
    <property type="protein sequence ID" value="KAJ8628539.1"/>
    <property type="molecule type" value="Genomic_DNA"/>
</dbReference>
<gene>
    <name evidence="1" type="ORF">MRB53_021846</name>
</gene>
<organism evidence="1 2">
    <name type="scientific">Persea americana</name>
    <name type="common">Avocado</name>
    <dbReference type="NCBI Taxonomy" id="3435"/>
    <lineage>
        <taxon>Eukaryota</taxon>
        <taxon>Viridiplantae</taxon>
        <taxon>Streptophyta</taxon>
        <taxon>Embryophyta</taxon>
        <taxon>Tracheophyta</taxon>
        <taxon>Spermatophyta</taxon>
        <taxon>Magnoliopsida</taxon>
        <taxon>Magnoliidae</taxon>
        <taxon>Laurales</taxon>
        <taxon>Lauraceae</taxon>
        <taxon>Persea</taxon>
    </lineage>
</organism>
<evidence type="ECO:0000313" key="1">
    <source>
        <dbReference type="EMBL" id="KAJ8628539.1"/>
    </source>
</evidence>
<proteinExistence type="predicted"/>
<dbReference type="Proteomes" id="UP001234297">
    <property type="component" value="Chromosome 6"/>
</dbReference>
<keyword evidence="2" id="KW-1185">Reference proteome</keyword>